<keyword evidence="1" id="KW-1133">Transmembrane helix</keyword>
<keyword evidence="3" id="KW-1185">Reference proteome</keyword>
<name>A0ABM7GQ39_9GAMM</name>
<accession>A0ABM7GQ39</accession>
<feature type="transmembrane region" description="Helical" evidence="1">
    <location>
        <begin position="12"/>
        <end position="33"/>
    </location>
</feature>
<keyword evidence="1" id="KW-0812">Transmembrane</keyword>
<gene>
    <name evidence="2" type="ORF">HORIV_62470</name>
</gene>
<reference evidence="3" key="1">
    <citation type="journal article" date="2019" name="Microbiol. Resour. Announc.">
        <title>Complete Genome Sequence of Halomonas olivaria, a Moderately Halophilic Bacterium Isolated from Olive Processing Effluents, Obtained by Nanopore Sequencing.</title>
        <authorList>
            <person name="Nagata S."/>
            <person name="Ii K.M."/>
            <person name="Tsukimi T."/>
            <person name="Miura M.C."/>
            <person name="Galipon J."/>
            <person name="Arakawa K."/>
        </authorList>
    </citation>
    <scope>NUCLEOTIDE SEQUENCE [LARGE SCALE GENOMIC DNA]</scope>
    <source>
        <strain evidence="3">TYRC17</strain>
    </source>
</reference>
<dbReference type="Proteomes" id="UP000289555">
    <property type="component" value="Chromosome"/>
</dbReference>
<dbReference type="EMBL" id="AP019416">
    <property type="protein sequence ID" value="BBI53826.1"/>
    <property type="molecule type" value="Genomic_DNA"/>
</dbReference>
<evidence type="ECO:0000313" key="3">
    <source>
        <dbReference type="Proteomes" id="UP000289555"/>
    </source>
</evidence>
<organism evidence="2 3">
    <name type="scientific">Vreelandella olivaria</name>
    <dbReference type="NCBI Taxonomy" id="390919"/>
    <lineage>
        <taxon>Bacteria</taxon>
        <taxon>Pseudomonadati</taxon>
        <taxon>Pseudomonadota</taxon>
        <taxon>Gammaproteobacteria</taxon>
        <taxon>Oceanospirillales</taxon>
        <taxon>Halomonadaceae</taxon>
        <taxon>Vreelandella</taxon>
    </lineage>
</organism>
<keyword evidence="1" id="KW-0472">Membrane</keyword>
<evidence type="ECO:0000256" key="1">
    <source>
        <dbReference type="SAM" id="Phobius"/>
    </source>
</evidence>
<sequence>MTFGPLSAPFGYHAGIWGLLLNAVLFVGLSHALHRRDTAVVERFIQARYDYDAEYHPERLPAYTQETTNAANYK</sequence>
<proteinExistence type="predicted"/>
<protein>
    <submittedName>
        <fullName evidence="2">Uncharacterized protein</fullName>
    </submittedName>
</protein>
<evidence type="ECO:0000313" key="2">
    <source>
        <dbReference type="EMBL" id="BBI53826.1"/>
    </source>
</evidence>